<dbReference type="GO" id="GO:0016020">
    <property type="term" value="C:membrane"/>
    <property type="evidence" value="ECO:0007669"/>
    <property type="project" value="UniProtKB-SubCell"/>
</dbReference>
<evidence type="ECO:0000259" key="8">
    <source>
        <dbReference type="Pfam" id="PF20684"/>
    </source>
</evidence>
<evidence type="ECO:0000256" key="6">
    <source>
        <dbReference type="SAM" id="MobiDB-lite"/>
    </source>
</evidence>
<dbReference type="Pfam" id="PF20684">
    <property type="entry name" value="Fung_rhodopsin"/>
    <property type="match status" value="2"/>
</dbReference>
<dbReference type="InterPro" id="IPR052337">
    <property type="entry name" value="SAT4-like"/>
</dbReference>
<evidence type="ECO:0000256" key="4">
    <source>
        <dbReference type="ARBA" id="ARBA00023136"/>
    </source>
</evidence>
<evidence type="ECO:0000256" key="3">
    <source>
        <dbReference type="ARBA" id="ARBA00022989"/>
    </source>
</evidence>
<proteinExistence type="inferred from homology"/>
<dbReference type="PANTHER" id="PTHR33048">
    <property type="entry name" value="PTH11-LIKE INTEGRAL MEMBRANE PROTEIN (AFU_ORTHOLOGUE AFUA_5G11245)"/>
    <property type="match status" value="1"/>
</dbReference>
<sequence>MPPRTYDLSVPLARNPVIAVTVFGALATLTTFLRLWALRMRKLKPGLPEYMIIGALFIVYIDIAIQYILSILGGCGRHVSDVDPASVVITLKTILPLEALYGIVMSLIKTSIMLFFPESSGASDRFDIVLETLLLCRPLAYNWDTSIKGTLNLVTDLMVMALPIPHIWKLQLNVAKKLALCLVFSMGLLVSIISIIRLNSLMAIDFTDITYSVQMGVLWTVLEPELAIICANMPPLKPMLSRMFPKLFPSSSRNKSYGVSDPYAFERLPEHAIYPLNRMGNDPLKTEVSGGRSLGKNESVSIDEESRELNPQLRDHALPPDGINVTHDFNVQYH</sequence>
<evidence type="ECO:0000313" key="9">
    <source>
        <dbReference type="EMBL" id="KKA23994.1"/>
    </source>
</evidence>
<dbReference type="EMBL" id="LASV01000079">
    <property type="protein sequence ID" value="KKA23994.1"/>
    <property type="molecule type" value="Genomic_DNA"/>
</dbReference>
<accession>A0A0F4Z0G2</accession>
<feature type="transmembrane region" description="Helical" evidence="7">
    <location>
        <begin position="50"/>
        <end position="74"/>
    </location>
</feature>
<feature type="transmembrane region" description="Helical" evidence="7">
    <location>
        <begin position="178"/>
        <end position="196"/>
    </location>
</feature>
<name>A0A0F4Z0G2_RASE3</name>
<dbReference type="Proteomes" id="UP000053958">
    <property type="component" value="Unassembled WGS sequence"/>
</dbReference>
<feature type="domain" description="Rhodopsin" evidence="8">
    <location>
        <begin position="129"/>
        <end position="242"/>
    </location>
</feature>
<dbReference type="AlphaFoldDB" id="A0A0F4Z0G2"/>
<dbReference type="STRING" id="1408163.A0A0F4Z0G2"/>
<keyword evidence="3 7" id="KW-1133">Transmembrane helix</keyword>
<dbReference type="GeneID" id="25314327"/>
<reference evidence="9 10" key="1">
    <citation type="submission" date="2015-04" db="EMBL/GenBank/DDBJ databases">
        <authorList>
            <person name="Heijne W.H."/>
            <person name="Fedorova N.D."/>
            <person name="Nierman W.C."/>
            <person name="Vollebregt A.W."/>
            <person name="Zhao Z."/>
            <person name="Wu L."/>
            <person name="Kumar M."/>
            <person name="Stam H."/>
            <person name="van den Berg M.A."/>
            <person name="Pel H.J."/>
        </authorList>
    </citation>
    <scope>NUCLEOTIDE SEQUENCE [LARGE SCALE GENOMIC DNA]</scope>
    <source>
        <strain evidence="9 10">CBS 393.64</strain>
    </source>
</reference>
<dbReference type="RefSeq" id="XP_013330606.1">
    <property type="nucleotide sequence ID" value="XM_013475152.1"/>
</dbReference>
<protein>
    <recommendedName>
        <fullName evidence="8">Rhodopsin domain-containing protein</fullName>
    </recommendedName>
</protein>
<keyword evidence="4 7" id="KW-0472">Membrane</keyword>
<comment type="subcellular location">
    <subcellularLocation>
        <location evidence="1">Membrane</location>
        <topology evidence="1">Multi-pass membrane protein</topology>
    </subcellularLocation>
</comment>
<comment type="similarity">
    <text evidence="5">Belongs to the SAT4 family.</text>
</comment>
<evidence type="ECO:0000256" key="1">
    <source>
        <dbReference type="ARBA" id="ARBA00004141"/>
    </source>
</evidence>
<evidence type="ECO:0000256" key="5">
    <source>
        <dbReference type="ARBA" id="ARBA00038359"/>
    </source>
</evidence>
<feature type="domain" description="Rhodopsin" evidence="8">
    <location>
        <begin position="33"/>
        <end position="128"/>
    </location>
</feature>
<dbReference type="PANTHER" id="PTHR33048:SF161">
    <property type="entry name" value="INTEGRAL MEMBRANE PROTEIN"/>
    <property type="match status" value="1"/>
</dbReference>
<organism evidence="9 10">
    <name type="scientific">Rasamsonia emersonii (strain ATCC 16479 / CBS 393.64 / IMI 116815)</name>
    <dbReference type="NCBI Taxonomy" id="1408163"/>
    <lineage>
        <taxon>Eukaryota</taxon>
        <taxon>Fungi</taxon>
        <taxon>Dikarya</taxon>
        <taxon>Ascomycota</taxon>
        <taxon>Pezizomycotina</taxon>
        <taxon>Eurotiomycetes</taxon>
        <taxon>Eurotiomycetidae</taxon>
        <taxon>Eurotiales</taxon>
        <taxon>Trichocomaceae</taxon>
        <taxon>Rasamsonia</taxon>
    </lineage>
</organism>
<evidence type="ECO:0000256" key="7">
    <source>
        <dbReference type="SAM" id="Phobius"/>
    </source>
</evidence>
<evidence type="ECO:0000256" key="2">
    <source>
        <dbReference type="ARBA" id="ARBA00022692"/>
    </source>
</evidence>
<feature type="transmembrane region" description="Helical" evidence="7">
    <location>
        <begin position="17"/>
        <end position="38"/>
    </location>
</feature>
<evidence type="ECO:0000313" key="10">
    <source>
        <dbReference type="Proteomes" id="UP000053958"/>
    </source>
</evidence>
<keyword evidence="2 7" id="KW-0812">Transmembrane</keyword>
<feature type="region of interest" description="Disordered" evidence="6">
    <location>
        <begin position="285"/>
        <end position="321"/>
    </location>
</feature>
<comment type="caution">
    <text evidence="9">The sequence shown here is derived from an EMBL/GenBank/DDBJ whole genome shotgun (WGS) entry which is preliminary data.</text>
</comment>
<keyword evidence="10" id="KW-1185">Reference proteome</keyword>
<dbReference type="InterPro" id="IPR049326">
    <property type="entry name" value="Rhodopsin_dom_fungi"/>
</dbReference>
<dbReference type="OrthoDB" id="4221392at2759"/>
<gene>
    <name evidence="9" type="ORF">T310_1976</name>
</gene>